<keyword evidence="2" id="KW-1185">Reference proteome</keyword>
<protein>
    <recommendedName>
        <fullName evidence="3">XRE family transcriptional regulator</fullName>
    </recommendedName>
</protein>
<reference evidence="2" key="1">
    <citation type="journal article" date="2019" name="Int. J. Syst. Evol. Microbiol.">
        <title>The Global Catalogue of Microorganisms (GCM) 10K type strain sequencing project: providing services to taxonomists for standard genome sequencing and annotation.</title>
        <authorList>
            <consortium name="The Broad Institute Genomics Platform"/>
            <consortium name="The Broad Institute Genome Sequencing Center for Infectious Disease"/>
            <person name="Wu L."/>
            <person name="Ma J."/>
        </authorList>
    </citation>
    <scope>NUCLEOTIDE SEQUENCE [LARGE SCALE GENOMIC DNA]</scope>
    <source>
        <strain evidence="2">JCM 16702</strain>
    </source>
</reference>
<proteinExistence type="predicted"/>
<dbReference type="EMBL" id="BAAAZG010000035">
    <property type="protein sequence ID" value="GAA4082832.1"/>
    <property type="molecule type" value="Genomic_DNA"/>
</dbReference>
<sequence>MSADKQVLRKAIGARLRAIREDDPYWTRGEMAQLLRGVATTAELPHIARLASLTDMIKQWEAGAHLPRRRYRLLYCRLSGRAEEELFGPPTGQERMADPSPEIVAAICTALFSPSRAGAGEPPAADVLKARARRAWQLRQSTDYNALGELLVGALADSETALHAHSSGPHSDVLAAYVHIHNAAASLLKRLGASEAAAVAADRALQAARATDDLLLVGAATLRLANVFLAGGRLTEAVDTAVNGADALLPRMHDGARYAATWGALLLTGAVAAASLRDRSQAWEMLGQAKVAGALLDEEFADLHAIFGPVNLAIHGVQVATELDDHREALLRARRVNADRLPPVLLERRSTLLIDVARAHRARGDNTAAAGALQEAERVAPQEVRYNPVARTLASGLLAASQRRDPDLRALAERLGAST</sequence>
<accession>A0ABP7W7C9</accession>
<gene>
    <name evidence="1" type="ORF">GCM10022214_47720</name>
</gene>
<dbReference type="RefSeq" id="WP_344951509.1">
    <property type="nucleotide sequence ID" value="NZ_BAAAZG010000035.1"/>
</dbReference>
<organism evidence="1 2">
    <name type="scientific">Actinomadura miaoliensis</name>
    <dbReference type="NCBI Taxonomy" id="430685"/>
    <lineage>
        <taxon>Bacteria</taxon>
        <taxon>Bacillati</taxon>
        <taxon>Actinomycetota</taxon>
        <taxon>Actinomycetes</taxon>
        <taxon>Streptosporangiales</taxon>
        <taxon>Thermomonosporaceae</taxon>
        <taxon>Actinomadura</taxon>
    </lineage>
</organism>
<evidence type="ECO:0000313" key="2">
    <source>
        <dbReference type="Proteomes" id="UP001500683"/>
    </source>
</evidence>
<evidence type="ECO:0000313" key="1">
    <source>
        <dbReference type="EMBL" id="GAA4082832.1"/>
    </source>
</evidence>
<comment type="caution">
    <text evidence="1">The sequence shown here is derived from an EMBL/GenBank/DDBJ whole genome shotgun (WGS) entry which is preliminary data.</text>
</comment>
<name>A0ABP7W7C9_9ACTN</name>
<dbReference type="Proteomes" id="UP001500683">
    <property type="component" value="Unassembled WGS sequence"/>
</dbReference>
<evidence type="ECO:0008006" key="3">
    <source>
        <dbReference type="Google" id="ProtNLM"/>
    </source>
</evidence>